<evidence type="ECO:0000256" key="2">
    <source>
        <dbReference type="ARBA" id="ARBA00023002"/>
    </source>
</evidence>
<keyword evidence="6" id="KW-1185">Reference proteome</keyword>
<dbReference type="SUPFAM" id="SSF51735">
    <property type="entry name" value="NAD(P)-binding Rossmann-fold domains"/>
    <property type="match status" value="1"/>
</dbReference>
<dbReference type="SUPFAM" id="SSF55347">
    <property type="entry name" value="Glyceraldehyde-3-phosphate dehydrogenase-like, C-terminal domain"/>
    <property type="match status" value="1"/>
</dbReference>
<evidence type="ECO:0000313" key="5">
    <source>
        <dbReference type="EMBL" id="MFB9450154.1"/>
    </source>
</evidence>
<gene>
    <name evidence="5" type="ORF">ACFFTR_44345</name>
</gene>
<dbReference type="InterPro" id="IPR000683">
    <property type="entry name" value="Gfo/Idh/MocA-like_OxRdtase_N"/>
</dbReference>
<protein>
    <submittedName>
        <fullName evidence="5">Gfo/Idh/MocA family protein</fullName>
    </submittedName>
</protein>
<dbReference type="InterPro" id="IPR036291">
    <property type="entry name" value="NAD(P)-bd_dom_sf"/>
</dbReference>
<dbReference type="PANTHER" id="PTHR22604">
    <property type="entry name" value="OXIDOREDUCTASES"/>
    <property type="match status" value="1"/>
</dbReference>
<feature type="domain" description="Gfo/Idh/MocA-like oxidoreductase N-terminal" evidence="3">
    <location>
        <begin position="6"/>
        <end position="124"/>
    </location>
</feature>
<feature type="domain" description="GFO/IDH/MocA-like oxidoreductase" evidence="4">
    <location>
        <begin position="142"/>
        <end position="248"/>
    </location>
</feature>
<proteinExistence type="inferred from homology"/>
<keyword evidence="2" id="KW-0560">Oxidoreductase</keyword>
<sequence>MSGLLHIGILGAARIAPAALVGPARSVPTVQVTAVAARDRARAEQFAAKHRIGTVHAGYAELLADPRIDAVYNPLPNGLHAEWTLAALAAGKHVLCEKPLTANADEARAVADAAAKTGLVVMEAFHYRYHPLIARALEVIPQLGEARHVETSMCFPLPRFGDIRYDLGLAGGAMMDAGCYAVHALRTLGRAEPVVTAARATLRKPGVDRLMVAEHRFPSGATGRTTASLWSRHVLGLTARYTGSEGSLKIFNYLVPSVFHRFTITRGGRTTHERIPGELTYLHQLRAFAAAVRDGGPNLTPPADSVANMEVIDAVYRAAGLDPRGAATRP</sequence>
<evidence type="ECO:0000259" key="4">
    <source>
        <dbReference type="Pfam" id="PF22725"/>
    </source>
</evidence>
<dbReference type="InterPro" id="IPR050984">
    <property type="entry name" value="Gfo/Idh/MocA_domain"/>
</dbReference>
<dbReference type="InterPro" id="IPR055170">
    <property type="entry name" value="GFO_IDH_MocA-like_dom"/>
</dbReference>
<dbReference type="Gene3D" id="3.40.50.720">
    <property type="entry name" value="NAD(P)-binding Rossmann-like Domain"/>
    <property type="match status" value="1"/>
</dbReference>
<organism evidence="5 6">
    <name type="scientific">Dactylosporangium vinaceum</name>
    <dbReference type="NCBI Taxonomy" id="53362"/>
    <lineage>
        <taxon>Bacteria</taxon>
        <taxon>Bacillati</taxon>
        <taxon>Actinomycetota</taxon>
        <taxon>Actinomycetes</taxon>
        <taxon>Micromonosporales</taxon>
        <taxon>Micromonosporaceae</taxon>
        <taxon>Dactylosporangium</taxon>
    </lineage>
</organism>
<dbReference type="Pfam" id="PF22725">
    <property type="entry name" value="GFO_IDH_MocA_C3"/>
    <property type="match status" value="1"/>
</dbReference>
<evidence type="ECO:0000259" key="3">
    <source>
        <dbReference type="Pfam" id="PF01408"/>
    </source>
</evidence>
<evidence type="ECO:0000313" key="6">
    <source>
        <dbReference type="Proteomes" id="UP001589608"/>
    </source>
</evidence>
<name>A0ABV5MMS6_9ACTN</name>
<evidence type="ECO:0000256" key="1">
    <source>
        <dbReference type="ARBA" id="ARBA00010928"/>
    </source>
</evidence>
<reference evidence="5 6" key="1">
    <citation type="submission" date="2024-09" db="EMBL/GenBank/DDBJ databases">
        <authorList>
            <person name="Sun Q."/>
            <person name="Mori K."/>
        </authorList>
    </citation>
    <scope>NUCLEOTIDE SEQUENCE [LARGE SCALE GENOMIC DNA]</scope>
    <source>
        <strain evidence="5 6">JCM 3307</strain>
    </source>
</reference>
<dbReference type="RefSeq" id="WP_246655369.1">
    <property type="nucleotide sequence ID" value="NZ_CP061913.1"/>
</dbReference>
<dbReference type="Proteomes" id="UP001589608">
    <property type="component" value="Unassembled WGS sequence"/>
</dbReference>
<dbReference type="PANTHER" id="PTHR22604:SF105">
    <property type="entry name" value="TRANS-1,2-DIHYDROBENZENE-1,2-DIOL DEHYDROGENASE"/>
    <property type="match status" value="1"/>
</dbReference>
<dbReference type="Pfam" id="PF01408">
    <property type="entry name" value="GFO_IDH_MocA"/>
    <property type="match status" value="1"/>
</dbReference>
<dbReference type="EMBL" id="JBHMCA010000071">
    <property type="protein sequence ID" value="MFB9450154.1"/>
    <property type="molecule type" value="Genomic_DNA"/>
</dbReference>
<comment type="caution">
    <text evidence="5">The sequence shown here is derived from an EMBL/GenBank/DDBJ whole genome shotgun (WGS) entry which is preliminary data.</text>
</comment>
<accession>A0ABV5MMS6</accession>
<comment type="similarity">
    <text evidence="1">Belongs to the Gfo/Idh/MocA family.</text>
</comment>
<dbReference type="Gene3D" id="3.30.360.10">
    <property type="entry name" value="Dihydrodipicolinate Reductase, domain 2"/>
    <property type="match status" value="1"/>
</dbReference>